<name>W7U047_9STRA</name>
<gene>
    <name evidence="4" type="ORF">Naga_101364g2</name>
</gene>
<dbReference type="GO" id="GO:0005811">
    <property type="term" value="C:lipid droplet"/>
    <property type="evidence" value="ECO:0007669"/>
    <property type="project" value="InterPro"/>
</dbReference>
<organism evidence="4 5">
    <name type="scientific">Nannochloropsis gaditana</name>
    <dbReference type="NCBI Taxonomy" id="72520"/>
    <lineage>
        <taxon>Eukaryota</taxon>
        <taxon>Sar</taxon>
        <taxon>Stramenopiles</taxon>
        <taxon>Ochrophyta</taxon>
        <taxon>Eustigmatophyceae</taxon>
        <taxon>Eustigmatales</taxon>
        <taxon>Monodopsidaceae</taxon>
        <taxon>Nannochloropsis</taxon>
    </lineage>
</organism>
<comment type="caution">
    <text evidence="4">The sequence shown here is derived from an EMBL/GenBank/DDBJ whole genome shotgun (WGS) entry which is preliminary data.</text>
</comment>
<evidence type="ECO:0000256" key="1">
    <source>
        <dbReference type="ARBA" id="ARBA00009755"/>
    </source>
</evidence>
<dbReference type="InterPro" id="IPR008930">
    <property type="entry name" value="Terpenoid_cyclase/PrenylTrfase"/>
</dbReference>
<keyword evidence="2" id="KW-0677">Repeat</keyword>
<evidence type="ECO:0000256" key="2">
    <source>
        <dbReference type="ARBA" id="ARBA00022737"/>
    </source>
</evidence>
<accession>W7U047</accession>
<dbReference type="SUPFAM" id="SSF48239">
    <property type="entry name" value="Terpenoid cyclases/Protein prenyltransferases"/>
    <property type="match status" value="1"/>
</dbReference>
<evidence type="ECO:0000313" key="4">
    <source>
        <dbReference type="EMBL" id="EWM25979.1"/>
    </source>
</evidence>
<dbReference type="PANTHER" id="PTHR11764">
    <property type="entry name" value="TERPENE CYCLASE/MUTASE FAMILY MEMBER"/>
    <property type="match status" value="1"/>
</dbReference>
<dbReference type="AlphaFoldDB" id="W7U047"/>
<dbReference type="GO" id="GO:0016104">
    <property type="term" value="P:triterpenoid biosynthetic process"/>
    <property type="evidence" value="ECO:0007669"/>
    <property type="project" value="InterPro"/>
</dbReference>
<proteinExistence type="inferred from homology"/>
<evidence type="ECO:0000259" key="3">
    <source>
        <dbReference type="Pfam" id="PF13243"/>
    </source>
</evidence>
<dbReference type="InterPro" id="IPR032696">
    <property type="entry name" value="SQ_cyclase_C"/>
</dbReference>
<dbReference type="EMBL" id="AZIL01000799">
    <property type="protein sequence ID" value="EWM25979.1"/>
    <property type="molecule type" value="Genomic_DNA"/>
</dbReference>
<dbReference type="Gene3D" id="1.50.10.20">
    <property type="match status" value="1"/>
</dbReference>
<sequence>PSIATFLPEFTRTSFPSLVLHIPPHDPFLFPCLPFFLPLSLPPSLPQGLVAAGEDPHASAPIQQALAFLLSHQRPNGGWGESYLSCVDKSYPEDGTGQGLGEGGSGVVQTAWGLLALMAGKCQDKAALERGVRFLMERQEEDGDWAQEGITGVFNRNCGITYTQYRNIFPLWALGRYAREVKVSKE</sequence>
<feature type="non-terminal residue" evidence="4">
    <location>
        <position position="1"/>
    </location>
</feature>
<protein>
    <submittedName>
        <fullName evidence="4">Cycloartenol synthase</fullName>
    </submittedName>
</protein>
<dbReference type="OrthoDB" id="21502at2759"/>
<comment type="similarity">
    <text evidence="1">Belongs to the terpene cyclase/mutase family.</text>
</comment>
<dbReference type="Pfam" id="PF13243">
    <property type="entry name" value="SQHop_cyclase_C"/>
    <property type="match status" value="1"/>
</dbReference>
<keyword evidence="5" id="KW-1185">Reference proteome</keyword>
<reference evidence="4 5" key="1">
    <citation type="journal article" date="2014" name="Mol. Plant">
        <title>Chromosome Scale Genome Assembly and Transcriptome Profiling of Nannochloropsis gaditana in Nitrogen Depletion.</title>
        <authorList>
            <person name="Corteggiani Carpinelli E."/>
            <person name="Telatin A."/>
            <person name="Vitulo N."/>
            <person name="Forcato C."/>
            <person name="D'Angelo M."/>
            <person name="Schiavon R."/>
            <person name="Vezzi A."/>
            <person name="Giacometti G.M."/>
            <person name="Morosinotto T."/>
            <person name="Valle G."/>
        </authorList>
    </citation>
    <scope>NUCLEOTIDE SEQUENCE [LARGE SCALE GENOMIC DNA]</scope>
    <source>
        <strain evidence="4 5">B-31</strain>
    </source>
</reference>
<dbReference type="GO" id="GO:0016866">
    <property type="term" value="F:intramolecular transferase activity"/>
    <property type="evidence" value="ECO:0007669"/>
    <property type="project" value="InterPro"/>
</dbReference>
<dbReference type="InterPro" id="IPR018333">
    <property type="entry name" value="Squalene_cyclase"/>
</dbReference>
<evidence type="ECO:0000313" key="5">
    <source>
        <dbReference type="Proteomes" id="UP000019335"/>
    </source>
</evidence>
<feature type="domain" description="Squalene cyclase C-terminal" evidence="3">
    <location>
        <begin position="47"/>
        <end position="178"/>
    </location>
</feature>
<dbReference type="Proteomes" id="UP000019335">
    <property type="component" value="Chromosome 10"/>
</dbReference>
<dbReference type="PANTHER" id="PTHR11764:SF20">
    <property type="entry name" value="LANOSTEROL SYNTHASE"/>
    <property type="match status" value="1"/>
</dbReference>